<feature type="region of interest" description="Disordered" evidence="1">
    <location>
        <begin position="43"/>
        <end position="71"/>
    </location>
</feature>
<protein>
    <submittedName>
        <fullName evidence="2">Uncharacterized protein</fullName>
    </submittedName>
</protein>
<dbReference type="Proteomes" id="UP000198877">
    <property type="component" value="Unassembled WGS sequence"/>
</dbReference>
<sequence>MPRSKDYSECSVLLSPPICVRESRTIQSVARLRPFHFADGRSTSTRFDSTSSGHVSTPSGPAVKRDRHHYGNGYPDDDTDRCLVERAVLFFTAYDELVFERQVPRSGRSLCAGVCRKVVAATVRIEPPCVSSNQRPELWHNDVHARCRADATAADVDRRHRDLVEPIRSVRRNAKPAEMVWVLGDLLRGRKCRPHGHVLASDAHEELGRDSYRRTRLREFGLGQSGQTRGADGSVMFPVIRCQWDPACFGCGRRWSIAHSECLLKGQIVGAFADALTPSRCESSDGETHPVVCRPGTCDRD</sequence>
<proteinExistence type="predicted"/>
<feature type="compositionally biased region" description="Low complexity" evidence="1">
    <location>
        <begin position="43"/>
        <end position="53"/>
    </location>
</feature>
<name>A0A1I6GAB1_9MICO</name>
<accession>A0A1I6GAB1</accession>
<dbReference type="AlphaFoldDB" id="A0A1I6GAB1"/>
<gene>
    <name evidence="2" type="ORF">SAMN04488591_0941</name>
</gene>
<organism evidence="2 3">
    <name type="scientific">Microbacterium azadirachtae</name>
    <dbReference type="NCBI Taxonomy" id="582680"/>
    <lineage>
        <taxon>Bacteria</taxon>
        <taxon>Bacillati</taxon>
        <taxon>Actinomycetota</taxon>
        <taxon>Actinomycetes</taxon>
        <taxon>Micrococcales</taxon>
        <taxon>Microbacteriaceae</taxon>
        <taxon>Microbacterium</taxon>
    </lineage>
</organism>
<reference evidence="3" key="1">
    <citation type="submission" date="2016-10" db="EMBL/GenBank/DDBJ databases">
        <authorList>
            <person name="Varghese N."/>
            <person name="Submissions S."/>
        </authorList>
    </citation>
    <scope>NUCLEOTIDE SEQUENCE [LARGE SCALE GENOMIC DNA]</scope>
    <source>
        <strain evidence="3">CL127</strain>
    </source>
</reference>
<evidence type="ECO:0000313" key="3">
    <source>
        <dbReference type="Proteomes" id="UP000198877"/>
    </source>
</evidence>
<dbReference type="EMBL" id="FOYR01000001">
    <property type="protein sequence ID" value="SFR39133.1"/>
    <property type="molecule type" value="Genomic_DNA"/>
</dbReference>
<evidence type="ECO:0000313" key="2">
    <source>
        <dbReference type="EMBL" id="SFR39133.1"/>
    </source>
</evidence>
<evidence type="ECO:0000256" key="1">
    <source>
        <dbReference type="SAM" id="MobiDB-lite"/>
    </source>
</evidence>